<proteinExistence type="inferred from homology"/>
<dbReference type="Gene3D" id="1.20.930.80">
    <property type="match status" value="1"/>
</dbReference>
<sequence length="476" mass="54691">MEVIGPKKKTPFPSESVSNTLPVYRSAPQLEVRLEDFELYAIDRLRVLKGISDGLSRGKKYQEMERLVSELWRKNMGHQNPSEMMNKDIISHFVLRLVHCRTEDLRKWFLSNETTLFRHRFKLETLDAQRAIMAEFDLPYKAVNNAEFVSVKDNLSNVARSISQPLHSAETIFFKVPFEEVPELVAGRRVFIHKGYAYVAMNQVGSLVVTQFRSHLSKALVLTNRKWTSTIREQEKDRLTPIVEALSTSYLGPDYSQSKEFSEISIKDIDQVANSSFPLCMRHLFEKLREDHHLKHGGRMQLGLFLKGVGLRLEDALAFWKAEFSRKVGAERFDKEYAYSIRHNYGKEGKRTDYTPYSCQKIISSTPGVGDHHGCPYRHFSEENLRAALCKMGVGDKIQEVMGKVRDRHYQLACTLTFEAVHGTSCDAGINHPNQYFTESQKIMQSKVFLAVLVQDNNAISTHVDNIANYAVMWLL</sequence>
<evidence type="ECO:0000313" key="13">
    <source>
        <dbReference type="Proteomes" id="UP000554482"/>
    </source>
</evidence>
<evidence type="ECO:0000256" key="4">
    <source>
        <dbReference type="ARBA" id="ARBA00022705"/>
    </source>
</evidence>
<organism evidence="12 13">
    <name type="scientific">Thalictrum thalictroides</name>
    <name type="common">Rue-anemone</name>
    <name type="synonym">Anemone thalictroides</name>
    <dbReference type="NCBI Taxonomy" id="46969"/>
    <lineage>
        <taxon>Eukaryota</taxon>
        <taxon>Viridiplantae</taxon>
        <taxon>Streptophyta</taxon>
        <taxon>Embryophyta</taxon>
        <taxon>Tracheophyta</taxon>
        <taxon>Spermatophyta</taxon>
        <taxon>Magnoliopsida</taxon>
        <taxon>Ranunculales</taxon>
        <taxon>Ranunculaceae</taxon>
        <taxon>Thalictroideae</taxon>
        <taxon>Thalictrum</taxon>
    </lineage>
</organism>
<evidence type="ECO:0000256" key="2">
    <source>
        <dbReference type="ARBA" id="ARBA00022485"/>
    </source>
</evidence>
<protein>
    <recommendedName>
        <fullName evidence="9">DNA primase large subunit</fullName>
    </recommendedName>
</protein>
<keyword evidence="13" id="KW-1185">Reference proteome</keyword>
<accession>A0A7J6UW43</accession>
<keyword evidence="5 9" id="KW-0479">Metal-binding</keyword>
<dbReference type="AlphaFoldDB" id="A0A7J6UW43"/>
<dbReference type="GO" id="GO:0003677">
    <property type="term" value="F:DNA binding"/>
    <property type="evidence" value="ECO:0007669"/>
    <property type="project" value="UniProtKB-UniRule"/>
</dbReference>
<evidence type="ECO:0000256" key="10">
    <source>
        <dbReference type="PIRSR" id="PIRSR009449-1"/>
    </source>
</evidence>
<comment type="caution">
    <text evidence="12">The sequence shown here is derived from an EMBL/GenBank/DDBJ whole genome shotgun (WGS) entry which is preliminary data.</text>
</comment>
<dbReference type="PIRSF" id="PIRSF009449">
    <property type="entry name" value="DNA_primase_large_subunit"/>
    <property type="match status" value="1"/>
</dbReference>
<dbReference type="PANTHER" id="PTHR10537">
    <property type="entry name" value="DNA PRIMASE LARGE SUBUNIT"/>
    <property type="match status" value="1"/>
</dbReference>
<feature type="binding site" evidence="10">
    <location>
        <position position="414"/>
    </location>
    <ligand>
        <name>[4Fe-4S] cluster</name>
        <dbReference type="ChEBI" id="CHEBI:49883"/>
    </ligand>
</feature>
<comment type="cofactor">
    <cofactor evidence="9">
        <name>[4Fe-4S] cluster</name>
        <dbReference type="ChEBI" id="CHEBI:49883"/>
    </cofactor>
    <text evidence="9">Binds 1 [4Fe-4S] cluster.</text>
</comment>
<dbReference type="InterPro" id="IPR016558">
    <property type="entry name" value="DNA_primase_lsu_euk"/>
</dbReference>
<dbReference type="CDD" id="cd07322">
    <property type="entry name" value="PriL_PriS_Eukaryotic"/>
    <property type="match status" value="1"/>
</dbReference>
<keyword evidence="6 9" id="KW-0408">Iron</keyword>
<evidence type="ECO:0000256" key="6">
    <source>
        <dbReference type="ARBA" id="ARBA00023004"/>
    </source>
</evidence>
<dbReference type="GO" id="GO:0006270">
    <property type="term" value="P:DNA replication initiation"/>
    <property type="evidence" value="ECO:0007669"/>
    <property type="project" value="TreeGrafter"/>
</dbReference>
<dbReference type="GO" id="GO:0046872">
    <property type="term" value="F:metal ion binding"/>
    <property type="evidence" value="ECO:0007669"/>
    <property type="project" value="UniProtKB-UniRule"/>
</dbReference>
<dbReference type="Pfam" id="PF04104">
    <property type="entry name" value="DNA_primase_lrg"/>
    <property type="match status" value="1"/>
</dbReference>
<keyword evidence="2 9" id="KW-0004">4Fe-4S</keyword>
<dbReference type="FunFam" id="1.20.930.80:FF:000002">
    <property type="entry name" value="DNA primase large subunit"/>
    <property type="match status" value="1"/>
</dbReference>
<dbReference type="PANTHER" id="PTHR10537:SF3">
    <property type="entry name" value="DNA PRIMASE LARGE SUBUNIT"/>
    <property type="match status" value="1"/>
</dbReference>
<dbReference type="GO" id="GO:0051539">
    <property type="term" value="F:4 iron, 4 sulfur cluster binding"/>
    <property type="evidence" value="ECO:0007669"/>
    <property type="project" value="UniProtKB-UniRule"/>
</dbReference>
<feature type="domain" description="DNA primase large subunit C-terminal" evidence="11">
    <location>
        <begin position="270"/>
        <end position="437"/>
    </location>
</feature>
<dbReference type="Pfam" id="PF26466">
    <property type="entry name" value="DNA_primase_lrg_N"/>
    <property type="match status" value="1"/>
</dbReference>
<evidence type="ECO:0000256" key="9">
    <source>
        <dbReference type="PIRNR" id="PIRNR009449"/>
    </source>
</evidence>
<evidence type="ECO:0000256" key="5">
    <source>
        <dbReference type="ARBA" id="ARBA00022723"/>
    </source>
</evidence>
<name>A0A7J6UW43_THATH</name>
<keyword evidence="3 9" id="KW-0639">Primosome</keyword>
<feature type="binding site" evidence="10">
    <location>
        <position position="280"/>
    </location>
    <ligand>
        <name>[4Fe-4S] cluster</name>
        <dbReference type="ChEBI" id="CHEBI:49883"/>
    </ligand>
</feature>
<evidence type="ECO:0000256" key="7">
    <source>
        <dbReference type="ARBA" id="ARBA00023014"/>
    </source>
</evidence>
<evidence type="ECO:0000259" key="11">
    <source>
        <dbReference type="Pfam" id="PF04104"/>
    </source>
</evidence>
<evidence type="ECO:0000256" key="1">
    <source>
        <dbReference type="ARBA" id="ARBA00010564"/>
    </source>
</evidence>
<dbReference type="InterPro" id="IPR007238">
    <property type="entry name" value="DNA_primase_lsu_euk/arc"/>
</dbReference>
<dbReference type="OrthoDB" id="421393at2759"/>
<comment type="similarity">
    <text evidence="1 9">Belongs to the eukaryotic-type primase large subunit family.</text>
</comment>
<dbReference type="Proteomes" id="UP000554482">
    <property type="component" value="Unassembled WGS sequence"/>
</dbReference>
<reference evidence="12 13" key="1">
    <citation type="submission" date="2020-06" db="EMBL/GenBank/DDBJ databases">
        <title>Transcriptomic and genomic resources for Thalictrum thalictroides and T. hernandezii: Facilitating candidate gene discovery in an emerging model plant lineage.</title>
        <authorList>
            <person name="Arias T."/>
            <person name="Riano-Pachon D.M."/>
            <person name="Di Stilio V.S."/>
        </authorList>
    </citation>
    <scope>NUCLEOTIDE SEQUENCE [LARGE SCALE GENOMIC DNA]</scope>
    <source>
        <strain evidence="13">cv. WT478/WT964</strain>
        <tissue evidence="12">Leaves</tissue>
    </source>
</reference>
<dbReference type="InterPro" id="IPR058560">
    <property type="entry name" value="DNA_primase_C"/>
</dbReference>
<feature type="binding site" evidence="10">
    <location>
        <position position="359"/>
    </location>
    <ligand>
        <name>[4Fe-4S] cluster</name>
        <dbReference type="ChEBI" id="CHEBI:49883"/>
    </ligand>
</feature>
<dbReference type="GO" id="GO:0005658">
    <property type="term" value="C:alpha DNA polymerase:primase complex"/>
    <property type="evidence" value="ECO:0007669"/>
    <property type="project" value="UniProtKB-ARBA"/>
</dbReference>
<keyword evidence="4 9" id="KW-0235">DNA replication</keyword>
<gene>
    <name evidence="12" type="ORF">FRX31_033722</name>
</gene>
<evidence type="ECO:0000256" key="3">
    <source>
        <dbReference type="ARBA" id="ARBA00022515"/>
    </source>
</evidence>
<keyword evidence="7 9" id="KW-0411">Iron-sulfur</keyword>
<evidence type="ECO:0000313" key="12">
    <source>
        <dbReference type="EMBL" id="KAF5176688.1"/>
    </source>
</evidence>
<feature type="binding site" evidence="10">
    <location>
        <position position="375"/>
    </location>
    <ligand>
        <name>[4Fe-4S] cluster</name>
        <dbReference type="ChEBI" id="CHEBI:49883"/>
    </ligand>
</feature>
<dbReference type="GO" id="GO:0006269">
    <property type="term" value="P:DNA replication, synthesis of primer"/>
    <property type="evidence" value="ECO:0007669"/>
    <property type="project" value="UniProtKB-KW"/>
</dbReference>
<keyword evidence="8 9" id="KW-0238">DNA-binding</keyword>
<dbReference type="EMBL" id="JABWDY010042387">
    <property type="protein sequence ID" value="KAF5176688.1"/>
    <property type="molecule type" value="Genomic_DNA"/>
</dbReference>
<evidence type="ECO:0000256" key="8">
    <source>
        <dbReference type="ARBA" id="ARBA00023125"/>
    </source>
</evidence>
<comment type="function">
    <text evidence="9">DNA primase is the polymerase that synthesizes small RNA primers for the Okazaki fragments made during discontinuous DNA replication.</text>
</comment>